<dbReference type="Gene3D" id="3.40.50.1220">
    <property type="entry name" value="TPP-binding domain"/>
    <property type="match status" value="1"/>
</dbReference>
<dbReference type="CDD" id="cd01412">
    <property type="entry name" value="SIRT5_Af1_CobB"/>
    <property type="match status" value="1"/>
</dbReference>
<dbReference type="GO" id="GO:0036054">
    <property type="term" value="F:protein-malonyllysine demalonylase activity"/>
    <property type="evidence" value="ECO:0007669"/>
    <property type="project" value="InterPro"/>
</dbReference>
<dbReference type="GO" id="GO:0070403">
    <property type="term" value="F:NAD+ binding"/>
    <property type="evidence" value="ECO:0007669"/>
    <property type="project" value="UniProtKB-UniRule"/>
</dbReference>
<feature type="binding site" evidence="3">
    <location>
        <position position="73"/>
    </location>
    <ligand>
        <name>substrate</name>
    </ligand>
</feature>
<comment type="cofactor">
    <cofactor evidence="3">
        <name>Zn(2+)</name>
        <dbReference type="ChEBI" id="CHEBI:29105"/>
    </cofactor>
    <text evidence="3">Binds 1 zinc ion per subunit.</text>
</comment>
<sequence>MKSESELTEKVERAALALRSARAPLFLSGAGISAESGIPTFRGADGLWNNYRSEDLATPVAFARDPALVWSWYNWRKRLIAEKQPNAAHYAAADISRKIPTLLAATQNVDGFHAVAGIENILEMHGNIYRTRCTACGDITENRGDILPTTPCATCAEPTLRPDIVWFGEALPANVLQPIYERLQICDAIVVVGTSGSVYPAAGFAVEVRRREGHVIEINVDEGHGHYANDIYLRGRAGEILPRIAELL</sequence>
<dbReference type="Proteomes" id="UP000006048">
    <property type="component" value="Chromosome"/>
</dbReference>
<feature type="binding site" evidence="3">
    <location>
        <begin position="107"/>
        <end position="110"/>
    </location>
    <ligand>
        <name>NAD(+)</name>
        <dbReference type="ChEBI" id="CHEBI:57540"/>
    </ligand>
</feature>
<feature type="binding site" evidence="3 4">
    <location>
        <position position="136"/>
    </location>
    <ligand>
        <name>Zn(2+)</name>
        <dbReference type="ChEBI" id="CHEBI:29105"/>
    </ligand>
</feature>
<dbReference type="InterPro" id="IPR050134">
    <property type="entry name" value="NAD-dep_sirtuin_deacylases"/>
</dbReference>
<dbReference type="PANTHER" id="PTHR11085:SF4">
    <property type="entry name" value="NAD-DEPENDENT PROTEIN DEACYLASE"/>
    <property type="match status" value="1"/>
</dbReference>
<organism evidence="6 7">
    <name type="scientific">Turneriella parva (strain ATCC BAA-1111 / DSM 21527 / NCTC 11395 / H)</name>
    <name type="common">Leptospira parva</name>
    <dbReference type="NCBI Taxonomy" id="869212"/>
    <lineage>
        <taxon>Bacteria</taxon>
        <taxon>Pseudomonadati</taxon>
        <taxon>Spirochaetota</taxon>
        <taxon>Spirochaetia</taxon>
        <taxon>Leptospirales</taxon>
        <taxon>Leptospiraceae</taxon>
        <taxon>Turneriella</taxon>
    </lineage>
</organism>
<feature type="binding site" evidence="3 4">
    <location>
        <position position="152"/>
    </location>
    <ligand>
        <name>Zn(2+)</name>
        <dbReference type="ChEBI" id="CHEBI:29105"/>
    </ligand>
</feature>
<dbReference type="PANTHER" id="PTHR11085">
    <property type="entry name" value="NAD-DEPENDENT PROTEIN DEACYLASE SIRTUIN-5, MITOCHONDRIAL-RELATED"/>
    <property type="match status" value="1"/>
</dbReference>
<keyword evidence="7" id="KW-1185">Reference proteome</keyword>
<feature type="active site" description="Proton acceptor" evidence="3 4">
    <location>
        <position position="125"/>
    </location>
</feature>
<proteinExistence type="inferred from homology"/>
<feature type="binding site" evidence="3 4">
    <location>
        <position position="155"/>
    </location>
    <ligand>
        <name>Zn(2+)</name>
        <dbReference type="ChEBI" id="CHEBI:29105"/>
    </ligand>
</feature>
<keyword evidence="1" id="KW-0808">Transferase</keyword>
<protein>
    <recommendedName>
        <fullName evidence="3">NAD-dependent protein deacylase</fullName>
        <ecNumber evidence="3">2.3.1.286</ecNumber>
    </recommendedName>
    <alternativeName>
        <fullName evidence="3">Regulatory protein SIR2 homolog</fullName>
    </alternativeName>
</protein>
<dbReference type="STRING" id="869212.Turpa_4113"/>
<keyword evidence="3 4" id="KW-0479">Metal-binding</keyword>
<comment type="function">
    <text evidence="3">NAD-dependent lysine deacetylase and desuccinylase that specifically removes acetyl and succinyl groups on target proteins. Modulates the activities of several proteins which are inactive in their acylated form.</text>
</comment>
<evidence type="ECO:0000256" key="1">
    <source>
        <dbReference type="ARBA" id="ARBA00022679"/>
    </source>
</evidence>
<dbReference type="InterPro" id="IPR003000">
    <property type="entry name" value="Sirtuin"/>
</dbReference>
<keyword evidence="3 4" id="KW-0862">Zinc</keyword>
<dbReference type="PATRIC" id="fig|869212.3.peg.4155"/>
<dbReference type="HAMAP" id="MF_01121">
    <property type="entry name" value="Sirtuin_ClassIII"/>
    <property type="match status" value="1"/>
</dbReference>
<dbReference type="RefSeq" id="WP_014805221.1">
    <property type="nucleotide sequence ID" value="NC_018020.1"/>
</dbReference>
<feature type="binding site" evidence="3">
    <location>
        <position position="237"/>
    </location>
    <ligand>
        <name>NAD(+)</name>
        <dbReference type="ChEBI" id="CHEBI:57540"/>
    </ligand>
</feature>
<dbReference type="AlphaFoldDB" id="I4BBT9"/>
<dbReference type="GO" id="GO:0017136">
    <property type="term" value="F:histone deacetylase activity, NAD-dependent"/>
    <property type="evidence" value="ECO:0007669"/>
    <property type="project" value="TreeGrafter"/>
</dbReference>
<dbReference type="Gene3D" id="3.30.1600.10">
    <property type="entry name" value="SIR2/SIRT2 'Small Domain"/>
    <property type="match status" value="1"/>
</dbReference>
<comment type="catalytic activity">
    <reaction evidence="3">
        <text>N(6)-succinyl-L-lysyl-[protein] + NAD(+) + H2O = 2''-O-succinyl-ADP-D-ribose + nicotinamide + L-lysyl-[protein]</text>
        <dbReference type="Rhea" id="RHEA:47668"/>
        <dbReference type="Rhea" id="RHEA-COMP:9752"/>
        <dbReference type="Rhea" id="RHEA-COMP:11877"/>
        <dbReference type="ChEBI" id="CHEBI:15377"/>
        <dbReference type="ChEBI" id="CHEBI:17154"/>
        <dbReference type="ChEBI" id="CHEBI:29969"/>
        <dbReference type="ChEBI" id="CHEBI:57540"/>
        <dbReference type="ChEBI" id="CHEBI:87830"/>
        <dbReference type="ChEBI" id="CHEBI:87832"/>
    </reaction>
</comment>
<keyword evidence="2 3" id="KW-0520">NAD</keyword>
<evidence type="ECO:0000256" key="2">
    <source>
        <dbReference type="ARBA" id="ARBA00023027"/>
    </source>
</evidence>
<dbReference type="PROSITE" id="PS50305">
    <property type="entry name" value="SIRTUIN"/>
    <property type="match status" value="1"/>
</dbReference>
<dbReference type="HOGENOM" id="CLU_023643_3_1_12"/>
<dbReference type="InterPro" id="IPR026591">
    <property type="entry name" value="Sirtuin_cat_small_dom_sf"/>
</dbReference>
<feature type="binding site" evidence="3">
    <location>
        <begin position="193"/>
        <end position="195"/>
    </location>
    <ligand>
        <name>NAD(+)</name>
        <dbReference type="ChEBI" id="CHEBI:57540"/>
    </ligand>
</feature>
<feature type="binding site" evidence="3">
    <location>
        <begin position="219"/>
        <end position="221"/>
    </location>
    <ligand>
        <name>NAD(+)</name>
        <dbReference type="ChEBI" id="CHEBI:57540"/>
    </ligand>
</feature>
<feature type="binding site" evidence="3">
    <location>
        <begin position="29"/>
        <end position="48"/>
    </location>
    <ligand>
        <name>NAD(+)</name>
        <dbReference type="ChEBI" id="CHEBI:57540"/>
    </ligand>
</feature>
<evidence type="ECO:0000259" key="5">
    <source>
        <dbReference type="PROSITE" id="PS50305"/>
    </source>
</evidence>
<dbReference type="InterPro" id="IPR029035">
    <property type="entry name" value="DHS-like_NAD/FAD-binding_dom"/>
</dbReference>
<dbReference type="EC" id="2.3.1.286" evidence="3"/>
<gene>
    <name evidence="3" type="primary">cobB</name>
    <name evidence="6" type="ordered locus">Turpa_4113</name>
</gene>
<feature type="domain" description="Deacetylase sirtuin-type" evidence="5">
    <location>
        <begin position="4"/>
        <end position="248"/>
    </location>
</feature>
<comment type="subcellular location">
    <subcellularLocation>
        <location evidence="3">Cytoplasm</location>
    </subcellularLocation>
</comment>
<dbReference type="InterPro" id="IPR027546">
    <property type="entry name" value="Sirtuin_class_III"/>
</dbReference>
<name>I4BBT9_TURPD</name>
<dbReference type="GO" id="GO:0008270">
    <property type="term" value="F:zinc ion binding"/>
    <property type="evidence" value="ECO:0007669"/>
    <property type="project" value="UniProtKB-UniRule"/>
</dbReference>
<feature type="binding site" evidence="3 4">
    <location>
        <position position="133"/>
    </location>
    <ligand>
        <name>Zn(2+)</name>
        <dbReference type="ChEBI" id="CHEBI:29105"/>
    </ligand>
</feature>
<reference evidence="6 7" key="1">
    <citation type="submission" date="2012-06" db="EMBL/GenBank/DDBJ databases">
        <title>The complete chromosome of genome of Turneriella parva DSM 21527.</title>
        <authorList>
            <consortium name="US DOE Joint Genome Institute (JGI-PGF)"/>
            <person name="Lucas S."/>
            <person name="Han J."/>
            <person name="Lapidus A."/>
            <person name="Bruce D."/>
            <person name="Goodwin L."/>
            <person name="Pitluck S."/>
            <person name="Peters L."/>
            <person name="Kyrpides N."/>
            <person name="Mavromatis K."/>
            <person name="Ivanova N."/>
            <person name="Mikhailova N."/>
            <person name="Chertkov O."/>
            <person name="Detter J.C."/>
            <person name="Tapia R."/>
            <person name="Han C."/>
            <person name="Land M."/>
            <person name="Hauser L."/>
            <person name="Markowitz V."/>
            <person name="Cheng J.-F."/>
            <person name="Hugenholtz P."/>
            <person name="Woyke T."/>
            <person name="Wu D."/>
            <person name="Gronow S."/>
            <person name="Wellnitz S."/>
            <person name="Brambilla E."/>
            <person name="Klenk H.-P."/>
            <person name="Eisen J.A."/>
        </authorList>
    </citation>
    <scope>NUCLEOTIDE SEQUENCE [LARGE SCALE GENOMIC DNA]</scope>
    <source>
        <strain evidence="7">ATCC BAA-1111 / DSM 21527 / NCTC 11395 / H</strain>
    </source>
</reference>
<feature type="binding site" evidence="3">
    <location>
        <position position="76"/>
    </location>
    <ligand>
        <name>substrate</name>
    </ligand>
</feature>
<comment type="catalytic activity">
    <reaction evidence="3">
        <text>N(6)-acetyl-L-lysyl-[protein] + NAD(+) + H2O = 2''-O-acetyl-ADP-D-ribose + nicotinamide + L-lysyl-[protein]</text>
        <dbReference type="Rhea" id="RHEA:43636"/>
        <dbReference type="Rhea" id="RHEA-COMP:9752"/>
        <dbReference type="Rhea" id="RHEA-COMP:10731"/>
        <dbReference type="ChEBI" id="CHEBI:15377"/>
        <dbReference type="ChEBI" id="CHEBI:17154"/>
        <dbReference type="ChEBI" id="CHEBI:29969"/>
        <dbReference type="ChEBI" id="CHEBI:57540"/>
        <dbReference type="ChEBI" id="CHEBI:61930"/>
        <dbReference type="ChEBI" id="CHEBI:83767"/>
        <dbReference type="EC" id="2.3.1.286"/>
    </reaction>
</comment>
<dbReference type="EMBL" id="CP002959">
    <property type="protein sequence ID" value="AFM14746.1"/>
    <property type="molecule type" value="Genomic_DNA"/>
</dbReference>
<dbReference type="KEGG" id="tpx:Turpa_4113"/>
<evidence type="ECO:0000256" key="4">
    <source>
        <dbReference type="PROSITE-ProRule" id="PRU00236"/>
    </source>
</evidence>
<comment type="domain">
    <text evidence="3">2 residues (Tyr-73 and Arg-76) present in a large hydrophobic pocket are probably involved in substrate specificity. They are important for desuccinylation activity, but dispensable for deacetylation activity.</text>
</comment>
<accession>I4BBT9</accession>
<dbReference type="InterPro" id="IPR026590">
    <property type="entry name" value="Ssirtuin_cat_dom"/>
</dbReference>
<dbReference type="OrthoDB" id="9800582at2"/>
<evidence type="ECO:0000256" key="3">
    <source>
        <dbReference type="HAMAP-Rule" id="MF_01121"/>
    </source>
</evidence>
<dbReference type="GO" id="GO:0036055">
    <property type="term" value="F:protein-succinyllysine desuccinylase activity"/>
    <property type="evidence" value="ECO:0007669"/>
    <property type="project" value="UniProtKB-UniRule"/>
</dbReference>
<keyword evidence="3" id="KW-0963">Cytoplasm</keyword>
<dbReference type="GO" id="GO:0005737">
    <property type="term" value="C:cytoplasm"/>
    <property type="evidence" value="ECO:0007669"/>
    <property type="project" value="UniProtKB-SubCell"/>
</dbReference>
<dbReference type="Pfam" id="PF02146">
    <property type="entry name" value="SIR2"/>
    <property type="match status" value="1"/>
</dbReference>
<comment type="similarity">
    <text evidence="3">Belongs to the sirtuin family. Class III subfamily.</text>
</comment>
<evidence type="ECO:0000313" key="7">
    <source>
        <dbReference type="Proteomes" id="UP000006048"/>
    </source>
</evidence>
<evidence type="ECO:0000313" key="6">
    <source>
        <dbReference type="EMBL" id="AFM14746.1"/>
    </source>
</evidence>
<dbReference type="SUPFAM" id="SSF52467">
    <property type="entry name" value="DHS-like NAD/FAD-binding domain"/>
    <property type="match status" value="1"/>
</dbReference>